<dbReference type="RefSeq" id="WP_090500393.1">
    <property type="nucleotide sequence ID" value="NZ_FNCH01000009.1"/>
</dbReference>
<keyword evidence="2" id="KW-1185">Reference proteome</keyword>
<evidence type="ECO:0000313" key="1">
    <source>
        <dbReference type="EMBL" id="SDG65267.1"/>
    </source>
</evidence>
<gene>
    <name evidence="1" type="ORF">SAMN05421827_10936</name>
</gene>
<evidence type="ECO:0000313" key="2">
    <source>
        <dbReference type="Proteomes" id="UP000199643"/>
    </source>
</evidence>
<dbReference type="STRING" id="405671.SAMN05421827_10936"/>
<protein>
    <submittedName>
        <fullName evidence="1">Uncharacterized protein</fullName>
    </submittedName>
</protein>
<dbReference type="EMBL" id="FNCH01000009">
    <property type="protein sequence ID" value="SDG65267.1"/>
    <property type="molecule type" value="Genomic_DNA"/>
</dbReference>
<dbReference type="OrthoDB" id="752086at2"/>
<organism evidence="1 2">
    <name type="scientific">Pedobacter terrae</name>
    <dbReference type="NCBI Taxonomy" id="405671"/>
    <lineage>
        <taxon>Bacteria</taxon>
        <taxon>Pseudomonadati</taxon>
        <taxon>Bacteroidota</taxon>
        <taxon>Sphingobacteriia</taxon>
        <taxon>Sphingobacteriales</taxon>
        <taxon>Sphingobacteriaceae</taxon>
        <taxon>Pedobacter</taxon>
    </lineage>
</organism>
<name>A0A1G7VZT6_9SPHI</name>
<proteinExistence type="predicted"/>
<sequence length="278" mass="30054">MKTPTLAKNITAPILERYRKYGVTERKKNELDALNIQILDAQGNVAQYQSIVNALTTKSNDLQGFLATATNNKTQAYNNKILIDELVQSATDLESNSKIAFNEMIEANVMTKFLTTKINTVIGKLIYSAEVINKLANLIIRKKALNPLISDELVSMITIAGTDANNAVALTLVALQSAFVAHAIEMEAETTMGLEYTQSIGFTEMLTGYAIADGPASLQQLFYQAYTDAKTNYALAEKANFTTAKQLNTAKATLNTAQVKLKSLQSGLAAANAAALSS</sequence>
<accession>A0A1G7VZT6</accession>
<dbReference type="Proteomes" id="UP000199643">
    <property type="component" value="Unassembled WGS sequence"/>
</dbReference>
<dbReference type="AlphaFoldDB" id="A0A1G7VZT6"/>
<reference evidence="2" key="1">
    <citation type="submission" date="2016-10" db="EMBL/GenBank/DDBJ databases">
        <authorList>
            <person name="Varghese N."/>
            <person name="Submissions S."/>
        </authorList>
    </citation>
    <scope>NUCLEOTIDE SEQUENCE [LARGE SCALE GENOMIC DNA]</scope>
    <source>
        <strain evidence="2">DSM 17933</strain>
    </source>
</reference>